<accession>A0A1E7FDH9</accession>
<evidence type="ECO:0000313" key="2">
    <source>
        <dbReference type="Proteomes" id="UP000095751"/>
    </source>
</evidence>
<reference evidence="1 2" key="1">
    <citation type="submission" date="2016-09" db="EMBL/GenBank/DDBJ databases">
        <title>Extensive genetic diversity and differential bi-allelic expression allows diatom success in the polar Southern Ocean.</title>
        <authorList>
            <consortium name="DOE Joint Genome Institute"/>
            <person name="Mock T."/>
            <person name="Otillar R.P."/>
            <person name="Strauss J."/>
            <person name="Dupont C."/>
            <person name="Frickenhaus S."/>
            <person name="Maumus F."/>
            <person name="Mcmullan M."/>
            <person name="Sanges R."/>
            <person name="Schmutz J."/>
            <person name="Toseland A."/>
            <person name="Valas R."/>
            <person name="Veluchamy A."/>
            <person name="Ward B.J."/>
            <person name="Allen A."/>
            <person name="Barry K."/>
            <person name="Falciatore A."/>
            <person name="Ferrante M."/>
            <person name="Fortunato A.E."/>
            <person name="Gloeckner G."/>
            <person name="Gruber A."/>
            <person name="Hipkin R."/>
            <person name="Janech M."/>
            <person name="Kroth P."/>
            <person name="Leese F."/>
            <person name="Lindquist E."/>
            <person name="Lyon B.R."/>
            <person name="Martin J."/>
            <person name="Mayer C."/>
            <person name="Parker M."/>
            <person name="Quesneville H."/>
            <person name="Raymond J."/>
            <person name="Uhlig C."/>
            <person name="Valentin K.U."/>
            <person name="Worden A.Z."/>
            <person name="Armbrust E.V."/>
            <person name="Bowler C."/>
            <person name="Green B."/>
            <person name="Moulton V."/>
            <person name="Van Oosterhout C."/>
            <person name="Grigoriev I."/>
        </authorList>
    </citation>
    <scope>NUCLEOTIDE SEQUENCE [LARGE SCALE GENOMIC DNA]</scope>
    <source>
        <strain evidence="1 2">CCMP1102</strain>
    </source>
</reference>
<dbReference type="Proteomes" id="UP000095751">
    <property type="component" value="Unassembled WGS sequence"/>
</dbReference>
<protein>
    <submittedName>
        <fullName evidence="1">Uncharacterized protein</fullName>
    </submittedName>
</protein>
<dbReference type="AlphaFoldDB" id="A0A1E7FDH9"/>
<dbReference type="EMBL" id="KV784358">
    <property type="protein sequence ID" value="OEU16199.1"/>
    <property type="molecule type" value="Genomic_DNA"/>
</dbReference>
<dbReference type="InParanoid" id="A0A1E7FDH9"/>
<keyword evidence="2" id="KW-1185">Reference proteome</keyword>
<proteinExistence type="predicted"/>
<name>A0A1E7FDH9_9STRA</name>
<organism evidence="1 2">
    <name type="scientific">Fragilariopsis cylindrus CCMP1102</name>
    <dbReference type="NCBI Taxonomy" id="635003"/>
    <lineage>
        <taxon>Eukaryota</taxon>
        <taxon>Sar</taxon>
        <taxon>Stramenopiles</taxon>
        <taxon>Ochrophyta</taxon>
        <taxon>Bacillariophyta</taxon>
        <taxon>Bacillariophyceae</taxon>
        <taxon>Bacillariophycidae</taxon>
        <taxon>Bacillariales</taxon>
        <taxon>Bacillariaceae</taxon>
        <taxon>Fragilariopsis</taxon>
    </lineage>
</organism>
<dbReference type="OrthoDB" id="45827at2759"/>
<evidence type="ECO:0000313" key="1">
    <source>
        <dbReference type="EMBL" id="OEU16199.1"/>
    </source>
</evidence>
<gene>
    <name evidence="1" type="ORF">FRACYDRAFT_186320</name>
</gene>
<dbReference type="KEGG" id="fcy:FRACYDRAFT_186320"/>
<sequence>MGPVAYVDSLLRVNHYLGSWEAYTARIDIRRSREVFNYRANTDHGPSYDIRPWLEFFVNGVGTKEAIRLLKGTGKPFVSESKVVSSSSSFSSHIAKVAAASSSTTSISSETAESGWPPKRTCALLFFGIGRKFKDISYPSIKTNLLDINPDCDVFVHTYNIKEAQGSREGEGTGNTSDASSINPKELLLLVNNDNNGVNYNDGAVVDGKIIFETESAFERRTKYKKYRAYFPEPSAWEFPSSMDNMIRQWHSIAGVWRLMRLKETKTHNRYDRVGLFRPDVFYTQPISIMGGDNNNATGNEHAVIPSMMYNCTKWCGYNDRMFYGDRMYAELWSAHRFDNVGTYLKYQKKHSKIKGDYYEELSGLHSEDFMRFLFEKIYNNVVPLTIKDICFQRVRSNGLIRAEDCDLLPNTTYTTTTT</sequence>